<feature type="compositionally biased region" description="Basic residues" evidence="1">
    <location>
        <begin position="33"/>
        <end position="43"/>
    </location>
</feature>
<evidence type="ECO:0000256" key="1">
    <source>
        <dbReference type="SAM" id="MobiDB-lite"/>
    </source>
</evidence>
<keyword evidence="3" id="KW-1185">Reference proteome</keyword>
<evidence type="ECO:0000313" key="2">
    <source>
        <dbReference type="EMBL" id="UOF91732.1"/>
    </source>
</evidence>
<dbReference type="RefSeq" id="WP_347438420.1">
    <property type="nucleotide sequence ID" value="NZ_CP089291.1"/>
</dbReference>
<sequence length="50" mass="5641">MNQDIERMKQLIEAKKKKNAGQMGSIRPDKKIGKQRKGVKVGKKGGLFDK</sequence>
<protein>
    <submittedName>
        <fullName evidence="2">Uncharacterized protein</fullName>
    </submittedName>
</protein>
<organism evidence="2 3">
    <name type="scientific">Fodinisporobacter ferrooxydans</name>
    <dbReference type="NCBI Taxonomy" id="2901836"/>
    <lineage>
        <taxon>Bacteria</taxon>
        <taxon>Bacillati</taxon>
        <taxon>Bacillota</taxon>
        <taxon>Bacilli</taxon>
        <taxon>Bacillales</taxon>
        <taxon>Alicyclobacillaceae</taxon>
        <taxon>Fodinisporobacter</taxon>
    </lineage>
</organism>
<reference evidence="2" key="1">
    <citation type="submission" date="2021-12" db="EMBL/GenBank/DDBJ databases">
        <title>Alicyclobacillaceae gen. nov., sp. nov., isolated from chalcocite enrichment system.</title>
        <authorList>
            <person name="Jiang Z."/>
        </authorList>
    </citation>
    <scope>NUCLEOTIDE SEQUENCE</scope>
    <source>
        <strain evidence="2">MYW30-H2</strain>
    </source>
</reference>
<proteinExistence type="predicted"/>
<accession>A0ABY4CQM3</accession>
<dbReference type="EMBL" id="CP089291">
    <property type="protein sequence ID" value="UOF91732.1"/>
    <property type="molecule type" value="Genomic_DNA"/>
</dbReference>
<name>A0ABY4CQM3_9BACL</name>
<gene>
    <name evidence="2" type="ORF">LSG31_05645</name>
</gene>
<evidence type="ECO:0000313" key="3">
    <source>
        <dbReference type="Proteomes" id="UP000830167"/>
    </source>
</evidence>
<dbReference type="Proteomes" id="UP000830167">
    <property type="component" value="Chromosome"/>
</dbReference>
<feature type="region of interest" description="Disordered" evidence="1">
    <location>
        <begin position="1"/>
        <end position="50"/>
    </location>
</feature>
<feature type="compositionally biased region" description="Basic and acidic residues" evidence="1">
    <location>
        <begin position="1"/>
        <end position="14"/>
    </location>
</feature>